<feature type="domain" description="YdbS-like PH" evidence="2">
    <location>
        <begin position="72"/>
        <end position="149"/>
    </location>
</feature>
<protein>
    <recommendedName>
        <fullName evidence="2">YdbS-like PH domain-containing protein</fullName>
    </recommendedName>
</protein>
<dbReference type="Proteomes" id="UP000217771">
    <property type="component" value="Unassembled WGS sequence"/>
</dbReference>
<name>A0A2A2ETI4_9GAMM</name>
<dbReference type="InterPro" id="IPR005182">
    <property type="entry name" value="YdbS-like_PH"/>
</dbReference>
<evidence type="ECO:0000256" key="1">
    <source>
        <dbReference type="SAM" id="Phobius"/>
    </source>
</evidence>
<dbReference type="AlphaFoldDB" id="A0A2A2ETI4"/>
<feature type="transmembrane region" description="Helical" evidence="1">
    <location>
        <begin position="348"/>
        <end position="367"/>
    </location>
</feature>
<dbReference type="PANTHER" id="PTHR34473">
    <property type="entry name" value="UPF0699 TRANSMEMBRANE PROTEIN YDBS"/>
    <property type="match status" value="1"/>
</dbReference>
<comment type="caution">
    <text evidence="3">The sequence shown here is derived from an EMBL/GenBank/DDBJ whole genome shotgun (WGS) entry which is preliminary data.</text>
</comment>
<evidence type="ECO:0000313" key="4">
    <source>
        <dbReference type="Proteomes" id="UP000217771"/>
    </source>
</evidence>
<dbReference type="OrthoDB" id="155986at2"/>
<feature type="transmembrane region" description="Helical" evidence="1">
    <location>
        <begin position="373"/>
        <end position="392"/>
    </location>
</feature>
<feature type="transmembrane region" description="Helical" evidence="1">
    <location>
        <begin position="219"/>
        <end position="246"/>
    </location>
</feature>
<feature type="transmembrane region" description="Helical" evidence="1">
    <location>
        <begin position="48"/>
        <end position="69"/>
    </location>
</feature>
<feature type="domain" description="YdbS-like PH" evidence="2">
    <location>
        <begin position="392"/>
        <end position="470"/>
    </location>
</feature>
<gene>
    <name evidence="3" type="ORF">CK498_17890</name>
</gene>
<proteinExistence type="predicted"/>
<dbReference type="Pfam" id="PF03703">
    <property type="entry name" value="bPH_2"/>
    <property type="match status" value="2"/>
</dbReference>
<evidence type="ECO:0000259" key="2">
    <source>
        <dbReference type="Pfam" id="PF03703"/>
    </source>
</evidence>
<dbReference type="RefSeq" id="WP_095622204.1">
    <property type="nucleotide sequence ID" value="NZ_NSKB01000006.1"/>
</dbReference>
<keyword evidence="1" id="KW-1133">Transmembrane helix</keyword>
<keyword evidence="1" id="KW-0812">Transmembrane</keyword>
<sequence length="485" mass="53731">MSDPLAEWQRLSPWAMVSLLLTQAAEQGRQHLPLLLGAGAGLTLLDAVGWRELLLAGGGALCLALLLAWRYYRRFRFRLEDDVLVIHSGLFEQREYKLAAHHVQQIATRQPLHMRPFGVVEWQVVPLAGDASRITLPGIRQAIAEALSERLSPFALTPQAAAPAHYILTAKGLLLHGLTSRSVMVAAAMLSPLIRPLERWLHDIAPSLAWRDWLPTTPLLLAALALLVVLAVVLLLSVMAAVWRFFGYRLVEHGGRQIQTSGLLQRQRQSLTLSRLQVVEWVETGPGRLLGCGYLVCHQFGGTGDEGRRFLVPGITGGEQRRLLATLWPGLTWPVELIRVSRHYRRVLLLRGGLLGGLLLAGSAALLDATLPGWQWLLLAAAVVALVVLGAWRRWHCQGWARSGDYLWVRHGLFGLRTHVFALHKAITVDVRQSWFQRRRGLATLHLHLAHGRVVLPFIEHATALALADELLTACASDSVVEPPD</sequence>
<feature type="transmembrane region" description="Helical" evidence="1">
    <location>
        <begin position="173"/>
        <end position="194"/>
    </location>
</feature>
<dbReference type="EMBL" id="NSKB01000006">
    <property type="protein sequence ID" value="PAU75784.1"/>
    <property type="molecule type" value="Genomic_DNA"/>
</dbReference>
<evidence type="ECO:0000313" key="3">
    <source>
        <dbReference type="EMBL" id="PAU75784.1"/>
    </source>
</evidence>
<reference evidence="3 4" key="1">
    <citation type="submission" date="2017-08" db="EMBL/GenBank/DDBJ databases">
        <title>Halomonas alkalisoli sp. nov., isolated from saline alkaline soil.</title>
        <authorList>
            <person name="Wang D."/>
            <person name="Zhang G."/>
        </authorList>
    </citation>
    <scope>NUCLEOTIDE SEQUENCE [LARGE SCALE GENOMIC DNA]</scope>
    <source>
        <strain evidence="3 4">WRN001</strain>
    </source>
</reference>
<organism evidence="3 4">
    <name type="scientific">Halomonas salipaludis</name>
    <dbReference type="NCBI Taxonomy" id="2032625"/>
    <lineage>
        <taxon>Bacteria</taxon>
        <taxon>Pseudomonadati</taxon>
        <taxon>Pseudomonadota</taxon>
        <taxon>Gammaproteobacteria</taxon>
        <taxon>Oceanospirillales</taxon>
        <taxon>Halomonadaceae</taxon>
        <taxon>Halomonas</taxon>
    </lineage>
</organism>
<accession>A0A2A2ETI4</accession>
<dbReference type="PANTHER" id="PTHR34473:SF2">
    <property type="entry name" value="UPF0699 TRANSMEMBRANE PROTEIN YDBT"/>
    <property type="match status" value="1"/>
</dbReference>
<keyword evidence="4" id="KW-1185">Reference proteome</keyword>
<keyword evidence="1" id="KW-0472">Membrane</keyword>